<evidence type="ECO:0000313" key="6">
    <source>
        <dbReference type="Proteomes" id="UP000182769"/>
    </source>
</evidence>
<proteinExistence type="predicted"/>
<dbReference type="InterPro" id="IPR013655">
    <property type="entry name" value="PAS_fold_3"/>
</dbReference>
<dbReference type="CDD" id="cd00130">
    <property type="entry name" value="PAS"/>
    <property type="match status" value="2"/>
</dbReference>
<evidence type="ECO:0000256" key="1">
    <source>
        <dbReference type="PROSITE-ProRule" id="PRU00284"/>
    </source>
</evidence>
<feature type="domain" description="PAS" evidence="3">
    <location>
        <begin position="145"/>
        <end position="189"/>
    </location>
</feature>
<dbReference type="GO" id="GO:0007165">
    <property type="term" value="P:signal transduction"/>
    <property type="evidence" value="ECO:0007669"/>
    <property type="project" value="UniProtKB-KW"/>
</dbReference>
<dbReference type="InterPro" id="IPR001610">
    <property type="entry name" value="PAC"/>
</dbReference>
<keyword evidence="1" id="KW-0807">Transducer</keyword>
<dbReference type="SUPFAM" id="SSF55785">
    <property type="entry name" value="PYP-like sensor domain (PAS domain)"/>
    <property type="match status" value="2"/>
</dbReference>
<keyword evidence="6" id="KW-1185">Reference proteome</keyword>
<dbReference type="PANTHER" id="PTHR24422:SF10">
    <property type="entry name" value="CHEMOTAXIS PROTEIN METHYLTRANSFERASE 2"/>
    <property type="match status" value="1"/>
</dbReference>
<protein>
    <submittedName>
        <fullName evidence="5">Methyl-accepting chemotaxis sensory transducer with Pas/Pac sensor</fullName>
    </submittedName>
</protein>
<dbReference type="PROSITE" id="PS50113">
    <property type="entry name" value="PAC"/>
    <property type="match status" value="2"/>
</dbReference>
<feature type="domain" description="Methyl-accepting transducer" evidence="2">
    <location>
        <begin position="255"/>
        <end position="431"/>
    </location>
</feature>
<feature type="domain" description="PAC" evidence="4">
    <location>
        <begin position="96"/>
        <end position="148"/>
    </location>
</feature>
<dbReference type="SMART" id="SM00283">
    <property type="entry name" value="MA"/>
    <property type="match status" value="1"/>
</dbReference>
<evidence type="ECO:0000259" key="2">
    <source>
        <dbReference type="PROSITE" id="PS50111"/>
    </source>
</evidence>
<dbReference type="STRING" id="1137284.GCA_001418205_03829"/>
<dbReference type="GO" id="GO:0016020">
    <property type="term" value="C:membrane"/>
    <property type="evidence" value="ECO:0007669"/>
    <property type="project" value="InterPro"/>
</dbReference>
<dbReference type="AlphaFoldDB" id="A0A0K6IUT0"/>
<dbReference type="Pfam" id="PF08447">
    <property type="entry name" value="PAS_3"/>
    <property type="match status" value="1"/>
</dbReference>
<dbReference type="GO" id="GO:0006935">
    <property type="term" value="P:chemotaxis"/>
    <property type="evidence" value="ECO:0007669"/>
    <property type="project" value="UniProtKB-ARBA"/>
</dbReference>
<feature type="domain" description="PAC" evidence="4">
    <location>
        <begin position="214"/>
        <end position="268"/>
    </location>
</feature>
<reference evidence="6" key="1">
    <citation type="submission" date="2015-08" db="EMBL/GenBank/DDBJ databases">
        <authorList>
            <person name="Varghese N."/>
        </authorList>
    </citation>
    <scope>NUCLEOTIDE SEQUENCE [LARGE SCALE GENOMIC DNA]</scope>
    <source>
        <strain evidence="6">JCM 18476</strain>
    </source>
</reference>
<evidence type="ECO:0000313" key="5">
    <source>
        <dbReference type="EMBL" id="CUB06865.1"/>
    </source>
</evidence>
<dbReference type="InterPro" id="IPR035965">
    <property type="entry name" value="PAS-like_dom_sf"/>
</dbReference>
<dbReference type="NCBIfam" id="TIGR00229">
    <property type="entry name" value="sensory_box"/>
    <property type="match status" value="2"/>
</dbReference>
<dbReference type="InterPro" id="IPR050903">
    <property type="entry name" value="Bact_Chemotaxis_MeTrfase"/>
</dbReference>
<sequence length="431" mass="48381">MFRIGKNTKSDIEIVSLMERNKKLSSIIKAQRKWLCYVVFDIKGYVVDANQNFLKLMNIGEREALGQHHSGFCDKNYSESQDYIEFWESLRSGGFKKGTFARIEKYGNRVWLESSYFPIENESGEVINIVKLASDVTSSMDEIKENEALIRSLNANMAVIKFTPSGTVIDANDNFLKVMGYEREEIVNKHHKIFCEDGFYKANPDFWKQLSQGVSQKGRFLRKSKQGNNVWLDASYSPVYDSNGKVYRVVKFALDVSAHVENSAKIKEVAIITADKSNTLSEESAQKLTDARKASLEVSSEMLKVERISESLLEQAKKIESIVDSIQEVMSQTNLLSLNAAIEAARAGQHGRGFAVVADEVRKLALKTSEKSDEITTVININSGLIKDLVHNVSLTKSHADLSDRAINEASNNLIELSSMVNDFSKLTSDI</sequence>
<dbReference type="PROSITE" id="PS50112">
    <property type="entry name" value="PAS"/>
    <property type="match status" value="1"/>
</dbReference>
<dbReference type="InterPro" id="IPR000014">
    <property type="entry name" value="PAS"/>
</dbReference>
<organism evidence="5 6">
    <name type="scientific">Marinomonas fungiae</name>
    <dbReference type="NCBI Taxonomy" id="1137284"/>
    <lineage>
        <taxon>Bacteria</taxon>
        <taxon>Pseudomonadati</taxon>
        <taxon>Pseudomonadota</taxon>
        <taxon>Gammaproteobacteria</taxon>
        <taxon>Oceanospirillales</taxon>
        <taxon>Oceanospirillaceae</taxon>
        <taxon>Marinomonas</taxon>
    </lineage>
</organism>
<evidence type="ECO:0000259" key="4">
    <source>
        <dbReference type="PROSITE" id="PS50113"/>
    </source>
</evidence>
<evidence type="ECO:0000259" key="3">
    <source>
        <dbReference type="PROSITE" id="PS50112"/>
    </source>
</evidence>
<dbReference type="InterPro" id="IPR000700">
    <property type="entry name" value="PAS-assoc_C"/>
</dbReference>
<accession>A0A0K6IUT0</accession>
<dbReference type="Gene3D" id="3.30.450.20">
    <property type="entry name" value="PAS domain"/>
    <property type="match status" value="2"/>
</dbReference>
<gene>
    <name evidence="5" type="ORF">Ga0061065_12411</name>
</gene>
<dbReference type="SMART" id="SM00091">
    <property type="entry name" value="PAS"/>
    <property type="match status" value="2"/>
</dbReference>
<dbReference type="PANTHER" id="PTHR24422">
    <property type="entry name" value="CHEMOTAXIS PROTEIN METHYLTRANSFERASE"/>
    <property type="match status" value="1"/>
</dbReference>
<dbReference type="SMART" id="SM00086">
    <property type="entry name" value="PAC"/>
    <property type="match status" value="2"/>
</dbReference>
<dbReference type="Gene3D" id="1.10.287.950">
    <property type="entry name" value="Methyl-accepting chemotaxis protein"/>
    <property type="match status" value="1"/>
</dbReference>
<dbReference type="InterPro" id="IPR004089">
    <property type="entry name" value="MCPsignal_dom"/>
</dbReference>
<dbReference type="PROSITE" id="PS50111">
    <property type="entry name" value="CHEMOTAXIS_TRANSDUC_2"/>
    <property type="match status" value="1"/>
</dbReference>
<name>A0A0K6IUT0_9GAMM</name>
<dbReference type="Pfam" id="PF13426">
    <property type="entry name" value="PAS_9"/>
    <property type="match status" value="1"/>
</dbReference>
<dbReference type="Pfam" id="PF00015">
    <property type="entry name" value="MCPsignal"/>
    <property type="match status" value="1"/>
</dbReference>
<dbReference type="SUPFAM" id="SSF58104">
    <property type="entry name" value="Methyl-accepting chemotaxis protein (MCP) signaling domain"/>
    <property type="match status" value="1"/>
</dbReference>
<dbReference type="EMBL" id="CYHG01000024">
    <property type="protein sequence ID" value="CUB06865.1"/>
    <property type="molecule type" value="Genomic_DNA"/>
</dbReference>
<dbReference type="Proteomes" id="UP000182769">
    <property type="component" value="Unassembled WGS sequence"/>
</dbReference>